<evidence type="ECO:0000256" key="3">
    <source>
        <dbReference type="ARBA" id="ARBA00022475"/>
    </source>
</evidence>
<accession>A0A840A1D8</accession>
<feature type="transmembrane region" description="Helical" evidence="7">
    <location>
        <begin position="119"/>
        <end position="138"/>
    </location>
</feature>
<proteinExistence type="predicted"/>
<keyword evidence="3" id="KW-1003">Cell membrane</keyword>
<dbReference type="SUPFAM" id="SSF103473">
    <property type="entry name" value="MFS general substrate transporter"/>
    <property type="match status" value="1"/>
</dbReference>
<feature type="transmembrane region" description="Helical" evidence="7">
    <location>
        <begin position="187"/>
        <end position="208"/>
    </location>
</feature>
<keyword evidence="4 7" id="KW-0812">Transmembrane</keyword>
<organism evidence="8 9">
    <name type="scientific">Phenylobacterium haematophilum</name>
    <dbReference type="NCBI Taxonomy" id="98513"/>
    <lineage>
        <taxon>Bacteria</taxon>
        <taxon>Pseudomonadati</taxon>
        <taxon>Pseudomonadota</taxon>
        <taxon>Alphaproteobacteria</taxon>
        <taxon>Caulobacterales</taxon>
        <taxon>Caulobacteraceae</taxon>
        <taxon>Phenylobacterium</taxon>
    </lineage>
</organism>
<dbReference type="EMBL" id="JACIDK010000002">
    <property type="protein sequence ID" value="MBB3891351.1"/>
    <property type="molecule type" value="Genomic_DNA"/>
</dbReference>
<dbReference type="RefSeq" id="WP_183772139.1">
    <property type="nucleotide sequence ID" value="NZ_JACIDK010000002.1"/>
</dbReference>
<keyword evidence="5 7" id="KW-1133">Transmembrane helix</keyword>
<comment type="subcellular location">
    <subcellularLocation>
        <location evidence="1">Cell membrane</location>
        <topology evidence="1">Multi-pass membrane protein</topology>
    </subcellularLocation>
</comment>
<feature type="transmembrane region" description="Helical" evidence="7">
    <location>
        <begin position="384"/>
        <end position="406"/>
    </location>
</feature>
<dbReference type="GO" id="GO:0005886">
    <property type="term" value="C:plasma membrane"/>
    <property type="evidence" value="ECO:0007669"/>
    <property type="project" value="UniProtKB-SubCell"/>
</dbReference>
<evidence type="ECO:0000313" key="9">
    <source>
        <dbReference type="Proteomes" id="UP000530564"/>
    </source>
</evidence>
<keyword evidence="2" id="KW-0813">Transport</keyword>
<name>A0A840A1D8_9CAUL</name>
<reference evidence="8 9" key="1">
    <citation type="submission" date="2020-08" db="EMBL/GenBank/DDBJ databases">
        <title>Genomic Encyclopedia of Type Strains, Phase IV (KMG-IV): sequencing the most valuable type-strain genomes for metagenomic binning, comparative biology and taxonomic classification.</title>
        <authorList>
            <person name="Goeker M."/>
        </authorList>
    </citation>
    <scope>NUCLEOTIDE SEQUENCE [LARGE SCALE GENOMIC DNA]</scope>
    <source>
        <strain evidence="8 9">DSM 21793</strain>
    </source>
</reference>
<dbReference type="Proteomes" id="UP000530564">
    <property type="component" value="Unassembled WGS sequence"/>
</dbReference>
<feature type="transmembrane region" description="Helical" evidence="7">
    <location>
        <begin position="235"/>
        <end position="260"/>
    </location>
</feature>
<dbReference type="CDD" id="cd06173">
    <property type="entry name" value="MFS_MefA_like"/>
    <property type="match status" value="1"/>
</dbReference>
<dbReference type="InterPro" id="IPR036259">
    <property type="entry name" value="MFS_trans_sf"/>
</dbReference>
<keyword evidence="9" id="KW-1185">Reference proteome</keyword>
<feature type="transmembrane region" description="Helical" evidence="7">
    <location>
        <begin position="62"/>
        <end position="83"/>
    </location>
</feature>
<evidence type="ECO:0000256" key="7">
    <source>
        <dbReference type="SAM" id="Phobius"/>
    </source>
</evidence>
<sequence length="419" mass="44046">MSDPSEAAHQPTTARELLAHRDYMLFWSTRVASTLGVQIQSVALGWQVYAVARQTHSVAQSAFYVGMIGLVTFIPVLLLALWAGEAADRYDRKRILQLCYAGEIASVLILLSASLFGFATIPLLLGVAVLFGISRAFMGPAGTAMGPMLVPRSLLPRAIAWNSLAWQGGSIIGPALGGALVSISPAVAYGTTSGLYLIAVLTVSLIAMNTKPETQAGSRWTLIKEGLGYVWRNKIVFGAISLDLFAVLLGGATALLPVYARDILHVGAEGFGMLRAGPAIGATLVAMWLAANPIRTKAGPIMFVGVAVFALATIVFGLSQTFWLSVVALAVLGGADMLSVYVRQTLVQIVTPDQMRGRVAAVSSLFIGASNELGEFRTGVAARFMGAVAAAVSGGVAALIVTGLWAKLFPALRKADRLE</sequence>
<evidence type="ECO:0000256" key="4">
    <source>
        <dbReference type="ARBA" id="ARBA00022692"/>
    </source>
</evidence>
<evidence type="ECO:0000256" key="6">
    <source>
        <dbReference type="ARBA" id="ARBA00023136"/>
    </source>
</evidence>
<evidence type="ECO:0000256" key="5">
    <source>
        <dbReference type="ARBA" id="ARBA00022989"/>
    </source>
</evidence>
<dbReference type="InterPro" id="IPR010290">
    <property type="entry name" value="TM_effector"/>
</dbReference>
<dbReference type="AlphaFoldDB" id="A0A840A1D8"/>
<evidence type="ECO:0000256" key="1">
    <source>
        <dbReference type="ARBA" id="ARBA00004651"/>
    </source>
</evidence>
<gene>
    <name evidence="8" type="ORF">GGQ61_002068</name>
</gene>
<comment type="caution">
    <text evidence="8">The sequence shown here is derived from an EMBL/GenBank/DDBJ whole genome shotgun (WGS) entry which is preliminary data.</text>
</comment>
<keyword evidence="6 7" id="KW-0472">Membrane</keyword>
<protein>
    <submittedName>
        <fullName evidence="8">MFS family permease</fullName>
    </submittedName>
</protein>
<dbReference type="PANTHER" id="PTHR23513">
    <property type="entry name" value="INTEGRAL MEMBRANE EFFLUX PROTEIN-RELATED"/>
    <property type="match status" value="1"/>
</dbReference>
<dbReference type="PANTHER" id="PTHR23513:SF9">
    <property type="entry name" value="ENTEROBACTIN EXPORTER ENTS"/>
    <property type="match status" value="1"/>
</dbReference>
<dbReference type="Pfam" id="PF05977">
    <property type="entry name" value="MFS_3"/>
    <property type="match status" value="1"/>
</dbReference>
<dbReference type="Gene3D" id="1.20.1250.20">
    <property type="entry name" value="MFS general substrate transporter like domains"/>
    <property type="match status" value="1"/>
</dbReference>
<feature type="transmembrane region" description="Helical" evidence="7">
    <location>
        <begin position="298"/>
        <end position="316"/>
    </location>
</feature>
<evidence type="ECO:0000256" key="2">
    <source>
        <dbReference type="ARBA" id="ARBA00022448"/>
    </source>
</evidence>
<evidence type="ECO:0000313" key="8">
    <source>
        <dbReference type="EMBL" id="MBB3891351.1"/>
    </source>
</evidence>
<feature type="transmembrane region" description="Helical" evidence="7">
    <location>
        <begin position="272"/>
        <end position="291"/>
    </location>
</feature>